<proteinExistence type="inferred from homology"/>
<feature type="compositionally biased region" description="Basic residues" evidence="15">
    <location>
        <begin position="425"/>
        <end position="437"/>
    </location>
</feature>
<dbReference type="GO" id="GO:0005634">
    <property type="term" value="C:nucleus"/>
    <property type="evidence" value="ECO:0007669"/>
    <property type="project" value="UniProtKB-SubCell"/>
</dbReference>
<evidence type="ECO:0000256" key="11">
    <source>
        <dbReference type="ARBA" id="ARBA00023049"/>
    </source>
</evidence>
<dbReference type="InterPro" id="IPR006642">
    <property type="entry name" value="Rad18_UBZ4"/>
</dbReference>
<dbReference type="GO" id="GO:0005694">
    <property type="term" value="C:chromosome"/>
    <property type="evidence" value="ECO:0007669"/>
    <property type="project" value="UniProtKB-SubCell"/>
</dbReference>
<dbReference type="GO" id="GO:0004222">
    <property type="term" value="F:metalloendopeptidase activity"/>
    <property type="evidence" value="ECO:0007669"/>
    <property type="project" value="InterPro"/>
</dbReference>
<dbReference type="PANTHER" id="PTHR21220">
    <property type="entry name" value="DNA-DEPENDENT METALLOPROTEASE SPRTN"/>
    <property type="match status" value="1"/>
</dbReference>
<keyword evidence="7" id="KW-0227">DNA damage</keyword>
<dbReference type="Pfam" id="PF22934">
    <property type="entry name" value="SPRTN_ZBD"/>
    <property type="match status" value="1"/>
</dbReference>
<evidence type="ECO:0000256" key="8">
    <source>
        <dbReference type="ARBA" id="ARBA00022771"/>
    </source>
</evidence>
<feature type="compositionally biased region" description="Basic and acidic residues" evidence="15">
    <location>
        <begin position="277"/>
        <end position="286"/>
    </location>
</feature>
<dbReference type="GO" id="GO:0008270">
    <property type="term" value="F:zinc ion binding"/>
    <property type="evidence" value="ECO:0007669"/>
    <property type="project" value="UniProtKB-KW"/>
</dbReference>
<evidence type="ECO:0000256" key="12">
    <source>
        <dbReference type="ARBA" id="ARBA00023204"/>
    </source>
</evidence>
<evidence type="ECO:0000256" key="1">
    <source>
        <dbReference type="ARBA" id="ARBA00004123"/>
    </source>
</evidence>
<keyword evidence="5" id="KW-0645">Protease</keyword>
<feature type="compositionally biased region" description="Basic and acidic residues" evidence="15">
    <location>
        <begin position="376"/>
        <end position="387"/>
    </location>
</feature>
<evidence type="ECO:0000256" key="15">
    <source>
        <dbReference type="SAM" id="MobiDB-lite"/>
    </source>
</evidence>
<feature type="compositionally biased region" description="Basic and acidic residues" evidence="15">
    <location>
        <begin position="234"/>
        <end position="255"/>
    </location>
</feature>
<keyword evidence="4" id="KW-0158">Chromosome</keyword>
<feature type="compositionally biased region" description="Basic and acidic residues" evidence="15">
    <location>
        <begin position="314"/>
        <end position="325"/>
    </location>
</feature>
<dbReference type="InterPro" id="IPR044245">
    <property type="entry name" value="Spartan"/>
</dbReference>
<dbReference type="InterPro" id="IPR006640">
    <property type="entry name" value="SprT-like_domain"/>
</dbReference>
<dbReference type="GO" id="GO:0003697">
    <property type="term" value="F:single-stranded DNA binding"/>
    <property type="evidence" value="ECO:0007669"/>
    <property type="project" value="InterPro"/>
</dbReference>
<dbReference type="GO" id="GO:0006508">
    <property type="term" value="P:proteolysis"/>
    <property type="evidence" value="ECO:0007669"/>
    <property type="project" value="UniProtKB-KW"/>
</dbReference>
<evidence type="ECO:0000256" key="6">
    <source>
        <dbReference type="ARBA" id="ARBA00022723"/>
    </source>
</evidence>
<dbReference type="EnsemblMetazoa" id="G11222.2">
    <property type="protein sequence ID" value="G11222.2:cds"/>
    <property type="gene ID" value="G11222"/>
</dbReference>
<keyword evidence="11" id="KW-0482">Metalloprotease</keyword>
<evidence type="ECO:0000256" key="13">
    <source>
        <dbReference type="ARBA" id="ARBA00023242"/>
    </source>
</evidence>
<feature type="domain" description="SprT-like" evidence="16">
    <location>
        <begin position="51"/>
        <end position="220"/>
    </location>
</feature>
<dbReference type="SMART" id="SM00731">
    <property type="entry name" value="SprT"/>
    <property type="match status" value="1"/>
</dbReference>
<feature type="region of interest" description="Disordered" evidence="15">
    <location>
        <begin position="217"/>
        <end position="325"/>
    </location>
</feature>
<dbReference type="SMART" id="SM00734">
    <property type="entry name" value="ZnF_Rad18"/>
    <property type="match status" value="1"/>
</dbReference>
<evidence type="ECO:0000256" key="5">
    <source>
        <dbReference type="ARBA" id="ARBA00022670"/>
    </source>
</evidence>
<evidence type="ECO:0000256" key="3">
    <source>
        <dbReference type="ARBA" id="ARBA00010724"/>
    </source>
</evidence>
<keyword evidence="9" id="KW-0378">Hydrolase</keyword>
<feature type="domain" description="UBZ4-type" evidence="17">
    <location>
        <begin position="503"/>
        <end position="526"/>
    </location>
</feature>
<keyword evidence="12" id="KW-0234">DNA repair</keyword>
<evidence type="ECO:0000256" key="4">
    <source>
        <dbReference type="ARBA" id="ARBA00022454"/>
    </source>
</evidence>
<evidence type="ECO:0000256" key="9">
    <source>
        <dbReference type="ARBA" id="ARBA00022801"/>
    </source>
</evidence>
<evidence type="ECO:0000256" key="10">
    <source>
        <dbReference type="ARBA" id="ARBA00022833"/>
    </source>
</evidence>
<feature type="region of interest" description="Disordered" evidence="15">
    <location>
        <begin position="425"/>
        <end position="445"/>
    </location>
</feature>
<feature type="region of interest" description="Disordered" evidence="15">
    <location>
        <begin position="347"/>
        <end position="408"/>
    </location>
</feature>
<keyword evidence="6" id="KW-0479">Metal-binding</keyword>
<comment type="subcellular location">
    <subcellularLocation>
        <location evidence="2">Chromosome</location>
    </subcellularLocation>
    <subcellularLocation>
        <location evidence="1">Nucleus</location>
    </subcellularLocation>
</comment>
<dbReference type="InterPro" id="IPR055220">
    <property type="entry name" value="SPRTN_ZBD"/>
</dbReference>
<reference evidence="18" key="1">
    <citation type="submission" date="2022-08" db="UniProtKB">
        <authorList>
            <consortium name="EnsemblMetazoa"/>
        </authorList>
    </citation>
    <scope>IDENTIFICATION</scope>
    <source>
        <strain evidence="18">05x7-T-G4-1.051#20</strain>
    </source>
</reference>
<dbReference type="Gene3D" id="3.30.160.60">
    <property type="entry name" value="Classic Zinc Finger"/>
    <property type="match status" value="1"/>
</dbReference>
<dbReference type="GO" id="GO:0031593">
    <property type="term" value="F:polyubiquitin modification-dependent protein binding"/>
    <property type="evidence" value="ECO:0007669"/>
    <property type="project" value="TreeGrafter"/>
</dbReference>
<protein>
    <recommendedName>
        <fullName evidence="14">Protein with SprT-like domain at the N terminus</fullName>
    </recommendedName>
</protein>
<keyword evidence="10" id="KW-0862">Zinc</keyword>
<dbReference type="Proteomes" id="UP000005408">
    <property type="component" value="Unassembled WGS sequence"/>
</dbReference>
<dbReference type="Pfam" id="PF10263">
    <property type="entry name" value="SprT-like"/>
    <property type="match status" value="1"/>
</dbReference>
<dbReference type="GO" id="GO:0006281">
    <property type="term" value="P:DNA repair"/>
    <property type="evidence" value="ECO:0007669"/>
    <property type="project" value="UniProtKB-KW"/>
</dbReference>
<dbReference type="PANTHER" id="PTHR21220:SF0">
    <property type="entry name" value="DNA-DEPENDENT METALLOPROTEASE SPRTN"/>
    <property type="match status" value="1"/>
</dbReference>
<feature type="compositionally biased region" description="Polar residues" evidence="15">
    <location>
        <begin position="389"/>
        <end position="406"/>
    </location>
</feature>
<name>A0A8W8HW18_MAGGI</name>
<evidence type="ECO:0000256" key="14">
    <source>
        <dbReference type="ARBA" id="ARBA00030396"/>
    </source>
</evidence>
<evidence type="ECO:0000259" key="16">
    <source>
        <dbReference type="SMART" id="SM00731"/>
    </source>
</evidence>
<evidence type="ECO:0000259" key="17">
    <source>
        <dbReference type="SMART" id="SM00734"/>
    </source>
</evidence>
<evidence type="ECO:0000256" key="2">
    <source>
        <dbReference type="ARBA" id="ARBA00004286"/>
    </source>
</evidence>
<evidence type="ECO:0000256" key="7">
    <source>
        <dbReference type="ARBA" id="ARBA00022763"/>
    </source>
</evidence>
<evidence type="ECO:0000313" key="19">
    <source>
        <dbReference type="Proteomes" id="UP000005408"/>
    </source>
</evidence>
<dbReference type="AlphaFoldDB" id="A0A8W8HW18"/>
<feature type="compositionally biased region" description="Polar residues" evidence="15">
    <location>
        <begin position="353"/>
        <end position="371"/>
    </location>
</feature>
<organism evidence="18 19">
    <name type="scientific">Magallana gigas</name>
    <name type="common">Pacific oyster</name>
    <name type="synonym">Crassostrea gigas</name>
    <dbReference type="NCBI Taxonomy" id="29159"/>
    <lineage>
        <taxon>Eukaryota</taxon>
        <taxon>Metazoa</taxon>
        <taxon>Spiralia</taxon>
        <taxon>Lophotrochozoa</taxon>
        <taxon>Mollusca</taxon>
        <taxon>Bivalvia</taxon>
        <taxon>Autobranchia</taxon>
        <taxon>Pteriomorphia</taxon>
        <taxon>Ostreida</taxon>
        <taxon>Ostreoidea</taxon>
        <taxon>Ostreidae</taxon>
        <taxon>Magallana</taxon>
    </lineage>
</organism>
<comment type="similarity">
    <text evidence="3">Belongs to the Spartan family.</text>
</comment>
<accession>A0A8W8HW18</accession>
<evidence type="ECO:0000313" key="18">
    <source>
        <dbReference type="EnsemblMetazoa" id="G11222.2:cds"/>
    </source>
</evidence>
<keyword evidence="8" id="KW-0863">Zinc-finger</keyword>
<dbReference type="OrthoDB" id="5236983at2759"/>
<keyword evidence="13" id="KW-0539">Nucleus</keyword>
<keyword evidence="19" id="KW-1185">Reference proteome</keyword>
<sequence length="529" mass="59660">MDADLALALKLQEEFDRAENVACVESGPLSSTPGAPLSLADESWEVMDPNPDIRALFLQYNDRFFWGRLAGIEVKWSPRMTLCAGLCVYEGRGGLCSVRLSLPLLKLRPRRDLVQTLLHEMIHAYLFVTDNNKDHDGHGPEFHKHMYRINKEAGVNITVYHTFHDEVAEYRQHWWRCNGPCQSRKPYFGYVKRAMNRAPGPRDPWFRDHQNSCNGTFIKVKEPENYGKKKKKGEGKSEKTSSKAVEKKSPNKDIRTFFGKGHVLSSRSPTKASPQKEVTKKPEVKGVPKFYDTDSDDELDLLAVHPQKNPVETKNSDYDTSCDEKDLPEAILKDLLSDSEDELLCDALDSQEKLSSPSPPKTTNNDFSMSLGSKAVLEDSKTSDLSDKASCSQPSTSKQSETPNNDVRNKLREIWGKKYENQSKHKTFNKTSIKRSLSKPQPATKRIKTDETIDLTSNTVYPKNTLTNDEKLLRHSSTETSSGAEMTKENPVKSSFNVIETDVCKCPVCSKDILSTHINQHLDACLGIT</sequence>